<dbReference type="PANTHER" id="PTHR12526">
    <property type="entry name" value="GLYCOSYLTRANSFERASE"/>
    <property type="match status" value="1"/>
</dbReference>
<comment type="caution">
    <text evidence="1">The sequence shown here is derived from an EMBL/GenBank/DDBJ whole genome shotgun (WGS) entry which is preliminary data.</text>
</comment>
<dbReference type="PANTHER" id="PTHR12526:SF600">
    <property type="entry name" value="GLYCOSYL TRANSFERASE GROUP 1"/>
    <property type="match status" value="1"/>
</dbReference>
<proteinExistence type="predicted"/>
<dbReference type="AlphaFoldDB" id="A0A3D8JTJ1"/>
<dbReference type="GO" id="GO:0016757">
    <property type="term" value="F:glycosyltransferase activity"/>
    <property type="evidence" value="ECO:0007669"/>
    <property type="project" value="TreeGrafter"/>
</dbReference>
<dbReference type="OrthoDB" id="9816564at2"/>
<dbReference type="EMBL" id="QRGA01000016">
    <property type="protein sequence ID" value="RDU96035.1"/>
    <property type="molecule type" value="Genomic_DNA"/>
</dbReference>
<accession>A0A3D8JTJ1</accession>
<sequence length="350" mass="38485">MKVTALTSGHNTPSARFRVRQYLPRLKSLGIDVTDYCPAVSNSAQLPGPLRKIRRRYLPPIMVAQSLLNIALRVPGVSGSLRGDVTWLERNFAPGLDDLAFVLKRPLVVDIDDAIWLYNPFGAGMIRRLVSRADAVFAGNQYLADWCRPFCRDIHVIPTAIDTERFRPVAAPREHGDRFVVGWTGTAGNFRFLRNIEPPLAAFLRKNSDATFLVVADERPSLPSLPQEQLQFVRWTASIEHEILAGMDVGIMPIDDSDLSRGKCSFKMLQYMAAGIPVVVSPYGMNAELLALDRIGVGAVSSDDWVDALQLLHGDQALRERLGAAGRAVAETDFSTASVANKIAKAFGAM</sequence>
<organism evidence="1 2">
    <name type="scientific">Trinickia dinghuensis</name>
    <dbReference type="NCBI Taxonomy" id="2291023"/>
    <lineage>
        <taxon>Bacteria</taxon>
        <taxon>Pseudomonadati</taxon>
        <taxon>Pseudomonadota</taxon>
        <taxon>Betaproteobacteria</taxon>
        <taxon>Burkholderiales</taxon>
        <taxon>Burkholderiaceae</taxon>
        <taxon>Trinickia</taxon>
    </lineage>
</organism>
<gene>
    <name evidence="1" type="ORF">DWV00_25645</name>
</gene>
<dbReference type="RefSeq" id="WP_115536417.1">
    <property type="nucleotide sequence ID" value="NZ_QRGA01000016.1"/>
</dbReference>
<reference evidence="1 2" key="1">
    <citation type="submission" date="2018-08" db="EMBL/GenBank/DDBJ databases">
        <title>Paraburkholderia sp. DHOM06 isolated from forest soil.</title>
        <authorList>
            <person name="Gao Z.-H."/>
            <person name="Qiu L.-H."/>
        </authorList>
    </citation>
    <scope>NUCLEOTIDE SEQUENCE [LARGE SCALE GENOMIC DNA]</scope>
    <source>
        <strain evidence="1 2">DHOM06</strain>
    </source>
</reference>
<protein>
    <submittedName>
        <fullName evidence="1">Glycosyltransferase</fullName>
    </submittedName>
</protein>
<dbReference type="Proteomes" id="UP000256838">
    <property type="component" value="Unassembled WGS sequence"/>
</dbReference>
<dbReference type="SUPFAM" id="SSF53756">
    <property type="entry name" value="UDP-Glycosyltransferase/glycogen phosphorylase"/>
    <property type="match status" value="1"/>
</dbReference>
<dbReference type="CDD" id="cd03801">
    <property type="entry name" value="GT4_PimA-like"/>
    <property type="match status" value="1"/>
</dbReference>
<evidence type="ECO:0000313" key="2">
    <source>
        <dbReference type="Proteomes" id="UP000256838"/>
    </source>
</evidence>
<keyword evidence="1" id="KW-0808">Transferase</keyword>
<name>A0A3D8JTJ1_9BURK</name>
<dbReference type="Pfam" id="PF13692">
    <property type="entry name" value="Glyco_trans_1_4"/>
    <property type="match status" value="1"/>
</dbReference>
<dbReference type="Gene3D" id="3.40.50.2000">
    <property type="entry name" value="Glycogen Phosphorylase B"/>
    <property type="match status" value="2"/>
</dbReference>
<evidence type="ECO:0000313" key="1">
    <source>
        <dbReference type="EMBL" id="RDU96035.1"/>
    </source>
</evidence>
<keyword evidence="2" id="KW-1185">Reference proteome</keyword>